<evidence type="ECO:0008006" key="4">
    <source>
        <dbReference type="Google" id="ProtNLM"/>
    </source>
</evidence>
<protein>
    <recommendedName>
        <fullName evidence="4">Tail tape measure protein</fullName>
    </recommendedName>
</protein>
<gene>
    <name evidence="2" type="ORF">BHU25_10915</name>
</gene>
<feature type="compositionally biased region" description="Basic and acidic residues" evidence="1">
    <location>
        <begin position="101"/>
        <end position="113"/>
    </location>
</feature>
<evidence type="ECO:0000313" key="3">
    <source>
        <dbReference type="Proteomes" id="UP000285286"/>
    </source>
</evidence>
<evidence type="ECO:0000256" key="1">
    <source>
        <dbReference type="SAM" id="MobiDB-lite"/>
    </source>
</evidence>
<dbReference type="Proteomes" id="UP000285286">
    <property type="component" value="Unassembled WGS sequence"/>
</dbReference>
<accession>A0A423DSL0</accession>
<keyword evidence="3" id="KW-1185">Reference proteome</keyword>
<dbReference type="EMBL" id="MOAM01000016">
    <property type="protein sequence ID" value="ROL74717.1"/>
    <property type="molecule type" value="Genomic_DNA"/>
</dbReference>
<name>A0A423DSL0_9PSED</name>
<organism evidence="2 3">
    <name type="scientific">Pseudomonas vranovensis</name>
    <dbReference type="NCBI Taxonomy" id="321661"/>
    <lineage>
        <taxon>Bacteria</taxon>
        <taxon>Pseudomonadati</taxon>
        <taxon>Pseudomonadota</taxon>
        <taxon>Gammaproteobacteria</taxon>
        <taxon>Pseudomonadales</taxon>
        <taxon>Pseudomonadaceae</taxon>
        <taxon>Pseudomonas</taxon>
    </lineage>
</organism>
<proteinExistence type="predicted"/>
<evidence type="ECO:0000313" key="2">
    <source>
        <dbReference type="EMBL" id="ROL74717.1"/>
    </source>
</evidence>
<sequence length="202" mass="20522">MWSGVKAVARLAVLGAGIKALSTARYAQSAEQKAEGYAGAAGGLAGALAGAALGAPVPVVGPVIGALLGGLYGDQLGSALAKSWFAPEAETDQGRSAPRSADSDDRPSDQPERNLGRAVRAMELTASEPVAIASVPGAGQAGAAQPPQLVQQITFAPTISVQGGISDPLQLAQQVGAIVRREFDELMRQSTSRQLYDVPHVA</sequence>
<feature type="region of interest" description="Disordered" evidence="1">
    <location>
        <begin position="88"/>
        <end position="113"/>
    </location>
</feature>
<dbReference type="AlphaFoldDB" id="A0A423DSL0"/>
<comment type="caution">
    <text evidence="2">The sequence shown here is derived from an EMBL/GenBank/DDBJ whole genome shotgun (WGS) entry which is preliminary data.</text>
</comment>
<reference evidence="2 3" key="1">
    <citation type="submission" date="2016-10" db="EMBL/GenBank/DDBJ databases">
        <title>Comparative genome analysis of multiple Pseudomonas spp. focuses on biocontrol and plant growth promoting traits.</title>
        <authorList>
            <person name="Tao X.-Y."/>
            <person name="Taylor C.G."/>
        </authorList>
    </citation>
    <scope>NUCLEOTIDE SEQUENCE [LARGE SCALE GENOMIC DNA]</scope>
    <source>
        <strain evidence="2 3">15D11</strain>
    </source>
</reference>